<sequence>MNPWPALWAMLVGYFMIVLDSTVVMLANPSIMADQHTSYYLVIWVTSAYLLTYAAPLLVAGRLPGALVIDSVPRTSMSSALRCSRRHRCGVGCLAASGC</sequence>
<keyword evidence="1" id="KW-1133">Transmembrane helix</keyword>
<keyword evidence="1" id="KW-0812">Transmembrane</keyword>
<evidence type="ECO:0000313" key="3">
    <source>
        <dbReference type="Proteomes" id="UP000020681"/>
    </source>
</evidence>
<accession>A0ABN0QRP7</accession>
<keyword evidence="1" id="KW-0472">Membrane</keyword>
<reference evidence="2 3" key="1">
    <citation type="submission" date="2014-01" db="EMBL/GenBank/DDBJ databases">
        <authorList>
            <person name="Dobos K."/>
            <person name="Lenaerts A."/>
            <person name="Ordway D."/>
            <person name="DeGroote M.A."/>
            <person name="Parker T."/>
            <person name="Sizemore C."/>
            <person name="Tallon L.J."/>
            <person name="Sadzewicz L.K."/>
            <person name="Sengamalay N."/>
            <person name="Fraser C.M."/>
            <person name="Hine E."/>
            <person name="Shefchek K.A."/>
            <person name="Das S.P."/>
            <person name="Tettelin H."/>
        </authorList>
    </citation>
    <scope>NUCLEOTIDE SEQUENCE [LARGE SCALE GENOMIC DNA]</scope>
    <source>
        <strain evidence="2 3">Harvey</strain>
    </source>
</reference>
<evidence type="ECO:0000313" key="2">
    <source>
        <dbReference type="EMBL" id="EUA87366.1"/>
    </source>
</evidence>
<dbReference type="EMBL" id="JAOL01000162">
    <property type="protein sequence ID" value="EUA87366.1"/>
    <property type="molecule type" value="Genomic_DNA"/>
</dbReference>
<comment type="caution">
    <text evidence="2">The sequence shown here is derived from an EMBL/GenBank/DDBJ whole genome shotgun (WGS) entry which is preliminary data.</text>
</comment>
<feature type="transmembrane region" description="Helical" evidence="1">
    <location>
        <begin position="39"/>
        <end position="59"/>
    </location>
</feature>
<dbReference type="SUPFAM" id="SSF103473">
    <property type="entry name" value="MFS general substrate transporter"/>
    <property type="match status" value="1"/>
</dbReference>
<gene>
    <name evidence="2" type="ORF">I551_6108</name>
</gene>
<name>A0ABN0QRP7_MYCUL</name>
<feature type="transmembrane region" description="Helical" evidence="1">
    <location>
        <begin position="6"/>
        <end position="27"/>
    </location>
</feature>
<dbReference type="InterPro" id="IPR036259">
    <property type="entry name" value="MFS_trans_sf"/>
</dbReference>
<dbReference type="Gene3D" id="1.20.1250.20">
    <property type="entry name" value="MFS general substrate transporter like domains"/>
    <property type="match status" value="1"/>
</dbReference>
<proteinExistence type="predicted"/>
<evidence type="ECO:0000256" key="1">
    <source>
        <dbReference type="SAM" id="Phobius"/>
    </source>
</evidence>
<keyword evidence="3" id="KW-1185">Reference proteome</keyword>
<dbReference type="Proteomes" id="UP000020681">
    <property type="component" value="Unassembled WGS sequence"/>
</dbReference>
<protein>
    <submittedName>
        <fullName evidence="2">Albicidin efflux pump domain protein</fullName>
    </submittedName>
</protein>
<organism evidence="2 3">
    <name type="scientific">Mycobacterium ulcerans str. Harvey</name>
    <dbReference type="NCBI Taxonomy" id="1299332"/>
    <lineage>
        <taxon>Bacteria</taxon>
        <taxon>Bacillati</taxon>
        <taxon>Actinomycetota</taxon>
        <taxon>Actinomycetes</taxon>
        <taxon>Mycobacteriales</taxon>
        <taxon>Mycobacteriaceae</taxon>
        <taxon>Mycobacterium</taxon>
        <taxon>Mycobacterium ulcerans group</taxon>
    </lineage>
</organism>